<gene>
    <name evidence="1" type="ORF">A8990_1554</name>
</gene>
<proteinExistence type="predicted"/>
<dbReference type="AlphaFoldDB" id="A0A3D9Q6Y7"/>
<dbReference type="SUPFAM" id="SSF46785">
    <property type="entry name" value="Winged helix' DNA-binding domain"/>
    <property type="match status" value="1"/>
</dbReference>
<reference evidence="1 2" key="1">
    <citation type="submission" date="2018-08" db="EMBL/GenBank/DDBJ databases">
        <title>Genomic Encyclopedia of Type Strains, Phase III (KMG-III): the genomes of soil and plant-associated and newly described type strains.</title>
        <authorList>
            <person name="Whitman W."/>
        </authorList>
    </citation>
    <scope>NUCLEOTIDE SEQUENCE [LARGE SCALE GENOMIC DNA]</scope>
    <source>
        <strain evidence="1 2">CGMCC 1.10966</strain>
    </source>
</reference>
<dbReference type="InterPro" id="IPR036390">
    <property type="entry name" value="WH_DNA-bd_sf"/>
</dbReference>
<evidence type="ECO:0000313" key="1">
    <source>
        <dbReference type="EMBL" id="REE57426.1"/>
    </source>
</evidence>
<dbReference type="Proteomes" id="UP000256304">
    <property type="component" value="Unassembled WGS sequence"/>
</dbReference>
<comment type="caution">
    <text evidence="1">The sequence shown here is derived from an EMBL/GenBank/DDBJ whole genome shotgun (WGS) entry which is preliminary data.</text>
</comment>
<dbReference type="OrthoDB" id="2677830at2"/>
<protein>
    <recommendedName>
        <fullName evidence="3">DUF559 domain-containing protein</fullName>
    </recommendedName>
</protein>
<accession>A0A3D9Q6Y7</accession>
<evidence type="ECO:0000313" key="2">
    <source>
        <dbReference type="Proteomes" id="UP000256304"/>
    </source>
</evidence>
<dbReference type="RefSeq" id="WP_116192402.1">
    <property type="nucleotide sequence ID" value="NZ_QTTN01000055.1"/>
</dbReference>
<dbReference type="EMBL" id="QTTN01000055">
    <property type="protein sequence ID" value="REE57426.1"/>
    <property type="molecule type" value="Genomic_DNA"/>
</dbReference>
<organism evidence="1 2">
    <name type="scientific">Paenibacillus taihuensis</name>
    <dbReference type="NCBI Taxonomy" id="1156355"/>
    <lineage>
        <taxon>Bacteria</taxon>
        <taxon>Bacillati</taxon>
        <taxon>Bacillota</taxon>
        <taxon>Bacilli</taxon>
        <taxon>Bacillales</taxon>
        <taxon>Paenibacillaceae</taxon>
        <taxon>Paenibacillus</taxon>
    </lineage>
</organism>
<keyword evidence="2" id="KW-1185">Reference proteome</keyword>
<sequence length="225" mass="26560">MDFSQTYEAFMHFHIAQRNGERKGRLQTRNFHAEKLFLENVWWLLKGNLDDLHPEYEIMDWRSRSYFADFAWLPEGGTTKWLIEIKGYNSHVRDMDRQGYCNELNRELFLQSLGYRIISFAYDDVANRGDVCVLLLRMLFSRYEPSSSHQPLVRLAETEIVRLASSQVKPVRPLDVKRHLNINYRSANRYLTNLVSNGWLKPIPGASGKRTIGYRLTQQAMNYFD</sequence>
<evidence type="ECO:0008006" key="3">
    <source>
        <dbReference type="Google" id="ProtNLM"/>
    </source>
</evidence>
<name>A0A3D9Q6Y7_9BACL</name>